<dbReference type="EMBL" id="JAUPFM010000053">
    <property type="protein sequence ID" value="KAK2814368.1"/>
    <property type="molecule type" value="Genomic_DNA"/>
</dbReference>
<reference evidence="2" key="1">
    <citation type="submission" date="2023-07" db="EMBL/GenBank/DDBJ databases">
        <title>Chromosome-level Genome Assembly of Striped Snakehead (Channa striata).</title>
        <authorList>
            <person name="Liu H."/>
        </authorList>
    </citation>
    <scope>NUCLEOTIDE SEQUENCE</scope>
    <source>
        <strain evidence="2">Gz</strain>
        <tissue evidence="2">Muscle</tissue>
    </source>
</reference>
<name>A0AA88IZ13_CHASR</name>
<proteinExistence type="predicted"/>
<dbReference type="AlphaFoldDB" id="A0AA88IZ13"/>
<evidence type="ECO:0000256" key="1">
    <source>
        <dbReference type="SAM" id="MobiDB-lite"/>
    </source>
</evidence>
<evidence type="ECO:0000313" key="3">
    <source>
        <dbReference type="Proteomes" id="UP001187415"/>
    </source>
</evidence>
<dbReference type="Proteomes" id="UP001187415">
    <property type="component" value="Unassembled WGS sequence"/>
</dbReference>
<organism evidence="2 3">
    <name type="scientific">Channa striata</name>
    <name type="common">Snakehead murrel</name>
    <name type="synonym">Ophicephalus striatus</name>
    <dbReference type="NCBI Taxonomy" id="64152"/>
    <lineage>
        <taxon>Eukaryota</taxon>
        <taxon>Metazoa</taxon>
        <taxon>Chordata</taxon>
        <taxon>Craniata</taxon>
        <taxon>Vertebrata</taxon>
        <taxon>Euteleostomi</taxon>
        <taxon>Actinopterygii</taxon>
        <taxon>Neopterygii</taxon>
        <taxon>Teleostei</taxon>
        <taxon>Neoteleostei</taxon>
        <taxon>Acanthomorphata</taxon>
        <taxon>Anabantaria</taxon>
        <taxon>Anabantiformes</taxon>
        <taxon>Channoidei</taxon>
        <taxon>Channidae</taxon>
        <taxon>Channa</taxon>
    </lineage>
</organism>
<keyword evidence="3" id="KW-1185">Reference proteome</keyword>
<comment type="caution">
    <text evidence="2">The sequence shown here is derived from an EMBL/GenBank/DDBJ whole genome shotgun (WGS) entry which is preliminary data.</text>
</comment>
<accession>A0AA88IZ13</accession>
<feature type="region of interest" description="Disordered" evidence="1">
    <location>
        <begin position="1"/>
        <end position="50"/>
    </location>
</feature>
<gene>
    <name evidence="2" type="ORF">Q5P01_000574</name>
</gene>
<feature type="compositionally biased region" description="Basic residues" evidence="1">
    <location>
        <begin position="1"/>
        <end position="15"/>
    </location>
</feature>
<evidence type="ECO:0000313" key="2">
    <source>
        <dbReference type="EMBL" id="KAK2814368.1"/>
    </source>
</evidence>
<protein>
    <submittedName>
        <fullName evidence="2">Uncharacterized protein</fullName>
    </submittedName>
</protein>
<sequence>MRPPPNRRTRQRGARRGVVQPFNPWVDEDQSDREARSVASGAPRNQHEPHAFTHAAGEEDTDIEIHWVHILHSWKKFLECRLGALCSIAWKGEKDKLRSHAIVLNRGMYTCTDLRGYFDSPTNIAVDLSRLRGLEILSKPRHLMSHKKSYFYDSRIPTQLRNIKDALKGAWWGTYSRRQSLATMESVLRNLTPFHARVGPYGVQLFDLSCGAETRAAS</sequence>